<evidence type="ECO:0000313" key="4">
    <source>
        <dbReference type="EMBL" id="MBS1257803.1"/>
    </source>
</evidence>
<keyword evidence="1" id="KW-0963">Cytoplasm</keyword>
<dbReference type="GO" id="GO:0006109">
    <property type="term" value="P:regulation of carbohydrate metabolic process"/>
    <property type="evidence" value="ECO:0007669"/>
    <property type="project" value="InterPro"/>
</dbReference>
<organism evidence="4 5">
    <name type="scientific">Candidatus Scalindua arabica</name>
    <dbReference type="NCBI Taxonomy" id="1127984"/>
    <lineage>
        <taxon>Bacteria</taxon>
        <taxon>Pseudomonadati</taxon>
        <taxon>Planctomycetota</taxon>
        <taxon>Candidatus Brocadiia</taxon>
        <taxon>Candidatus Brocadiales</taxon>
        <taxon>Candidatus Scalinduaceae</taxon>
        <taxon>Candidatus Scalindua</taxon>
    </lineage>
</organism>
<keyword evidence="3" id="KW-0694">RNA-binding</keyword>
<gene>
    <name evidence="4" type="ORF">MAG551_00852</name>
</gene>
<dbReference type="AlphaFoldDB" id="A0A941ZZ58"/>
<dbReference type="EMBL" id="JAANXD010000037">
    <property type="protein sequence ID" value="MBS1257803.1"/>
    <property type="molecule type" value="Genomic_DNA"/>
</dbReference>
<reference evidence="4" key="1">
    <citation type="journal article" date="2021" name="ISME J.">
        <title>Fine-scale metabolic discontinuity in a stratified prokaryote microbiome of a Red Sea deep halocline.</title>
        <authorList>
            <person name="Michoud G."/>
            <person name="Ngugi D.K."/>
            <person name="Barozzi A."/>
            <person name="Merlino G."/>
            <person name="Calleja M.L."/>
            <person name="Delgado-Huertas A."/>
            <person name="Moran X.A.G."/>
            <person name="Daffonchio D."/>
        </authorList>
    </citation>
    <scope>NUCLEOTIDE SEQUENCE</scope>
    <source>
        <strain evidence="4">SuakinDeep_MAG55_1</strain>
    </source>
</reference>
<dbReference type="GO" id="GO:0045947">
    <property type="term" value="P:negative regulation of translational initiation"/>
    <property type="evidence" value="ECO:0007669"/>
    <property type="project" value="TreeGrafter"/>
</dbReference>
<dbReference type="InterPro" id="IPR003751">
    <property type="entry name" value="CsrA"/>
</dbReference>
<dbReference type="PANTHER" id="PTHR34984">
    <property type="entry name" value="CARBON STORAGE REGULATOR"/>
    <property type="match status" value="1"/>
</dbReference>
<dbReference type="Pfam" id="PF02599">
    <property type="entry name" value="CsrA"/>
    <property type="match status" value="1"/>
</dbReference>
<dbReference type="InterPro" id="IPR036107">
    <property type="entry name" value="CsrA_sf"/>
</dbReference>
<dbReference type="SUPFAM" id="SSF117130">
    <property type="entry name" value="CsrA-like"/>
    <property type="match status" value="2"/>
</dbReference>
<dbReference type="GO" id="GO:0048027">
    <property type="term" value="F:mRNA 5'-UTR binding"/>
    <property type="evidence" value="ECO:0007669"/>
    <property type="project" value="TreeGrafter"/>
</dbReference>
<protein>
    <submittedName>
        <fullName evidence="4">Translational regulator CsrA</fullName>
    </submittedName>
</protein>
<keyword evidence="2" id="KW-0810">Translation regulation</keyword>
<proteinExistence type="predicted"/>
<evidence type="ECO:0000256" key="1">
    <source>
        <dbReference type="ARBA" id="ARBA00022490"/>
    </source>
</evidence>
<evidence type="ECO:0000313" key="5">
    <source>
        <dbReference type="Proteomes" id="UP000722750"/>
    </source>
</evidence>
<dbReference type="Gene3D" id="2.60.40.4380">
    <property type="entry name" value="Translational regulator CsrA"/>
    <property type="match status" value="2"/>
</dbReference>
<sequence>MLILTRKLNESVVIGEDIITVLNINKCQIYLDVNISECVTINLKESVSIRENTSVTAVKIKEGQVKLGITAPDSVIIRREEVPEESE</sequence>
<evidence type="ECO:0000256" key="3">
    <source>
        <dbReference type="ARBA" id="ARBA00022884"/>
    </source>
</evidence>
<name>A0A941ZZ58_9BACT</name>
<accession>A0A941ZZ58</accession>
<dbReference type="GO" id="GO:0005829">
    <property type="term" value="C:cytosol"/>
    <property type="evidence" value="ECO:0007669"/>
    <property type="project" value="TreeGrafter"/>
</dbReference>
<dbReference type="GO" id="GO:0006402">
    <property type="term" value="P:mRNA catabolic process"/>
    <property type="evidence" value="ECO:0007669"/>
    <property type="project" value="InterPro"/>
</dbReference>
<comment type="caution">
    <text evidence="4">The sequence shown here is derived from an EMBL/GenBank/DDBJ whole genome shotgun (WGS) entry which is preliminary data.</text>
</comment>
<dbReference type="Proteomes" id="UP000722750">
    <property type="component" value="Unassembled WGS sequence"/>
</dbReference>
<evidence type="ECO:0000256" key="2">
    <source>
        <dbReference type="ARBA" id="ARBA00022845"/>
    </source>
</evidence>
<dbReference type="PANTHER" id="PTHR34984:SF1">
    <property type="entry name" value="CARBON STORAGE REGULATOR"/>
    <property type="match status" value="1"/>
</dbReference>